<evidence type="ECO:0000313" key="3">
    <source>
        <dbReference type="EMBL" id="AFK93842.1"/>
    </source>
</evidence>
<dbReference type="InterPro" id="IPR000120">
    <property type="entry name" value="Amidase"/>
</dbReference>
<dbReference type="InterPro" id="IPR023631">
    <property type="entry name" value="Amidase_dom"/>
</dbReference>
<accession>I3WB88</accession>
<dbReference type="Proteomes" id="UP000000466">
    <property type="component" value="Chromosome"/>
</dbReference>
<dbReference type="EMBL" id="CP003746">
    <property type="protein sequence ID" value="AFU98732.1"/>
    <property type="molecule type" value="Genomic_DNA"/>
</dbReference>
<dbReference type="PROSITE" id="PS00571">
    <property type="entry name" value="AMIDASES"/>
    <property type="match status" value="1"/>
</dbReference>
<dbReference type="PANTHER" id="PTHR11895:SF7">
    <property type="entry name" value="GLUTAMYL-TRNA(GLN) AMIDOTRANSFERASE SUBUNIT A, MITOCHONDRIAL"/>
    <property type="match status" value="1"/>
</dbReference>
<dbReference type="InterPro" id="IPR036928">
    <property type="entry name" value="AS_sf"/>
</dbReference>
<dbReference type="RefSeq" id="WP_015046905.1">
    <property type="nucleotide sequence ID" value="NC_018868.3"/>
</dbReference>
<dbReference type="Gene3D" id="3.90.1300.10">
    <property type="entry name" value="Amidase signature (AS) domain"/>
    <property type="match status" value="1"/>
</dbReference>
<dbReference type="SUPFAM" id="SSF75304">
    <property type="entry name" value="Amidase signature (AS) enzymes"/>
    <property type="match status" value="1"/>
</dbReference>
<keyword evidence="5" id="KW-1185">Reference proteome</keyword>
<feature type="domain" description="Amidase" evidence="2">
    <location>
        <begin position="26"/>
        <end position="451"/>
    </location>
</feature>
<name>I3WB88_SIMAS</name>
<evidence type="ECO:0000313" key="5">
    <source>
        <dbReference type="Proteomes" id="UP000000466"/>
    </source>
</evidence>
<dbReference type="GO" id="GO:0003824">
    <property type="term" value="F:catalytic activity"/>
    <property type="evidence" value="ECO:0007669"/>
    <property type="project" value="InterPro"/>
</dbReference>
<dbReference type="KEGG" id="saga:M5M_07705"/>
<evidence type="ECO:0000313" key="4">
    <source>
        <dbReference type="EMBL" id="AFU98732.1"/>
    </source>
</evidence>
<evidence type="ECO:0000259" key="2">
    <source>
        <dbReference type="Pfam" id="PF01425"/>
    </source>
</evidence>
<reference evidence="3" key="1">
    <citation type="submission" date="2012-03" db="EMBL/GenBank/DDBJ databases">
        <title>Cell division relative genes in Simiduia agarivorans SA1.</title>
        <authorList>
            <person name="Lin S.Y."/>
            <person name="Shieh W.Y."/>
            <person name="Tang S.-L."/>
        </authorList>
    </citation>
    <scope>NUCLEOTIDE SEQUENCE</scope>
    <source>
        <strain evidence="3">SA1</strain>
    </source>
</reference>
<protein>
    <submittedName>
        <fullName evidence="3 4">Amidase</fullName>
    </submittedName>
</protein>
<dbReference type="OrthoDB" id="8872210at2"/>
<evidence type="ECO:0000256" key="1">
    <source>
        <dbReference type="ARBA" id="ARBA00009199"/>
    </source>
</evidence>
<reference evidence="4 5" key="2">
    <citation type="journal article" date="2013" name="Genome Announc.">
        <title>Complete genome sequence of Simiduia agarivorans SA1(T), a marine bacterium able to degrade a variety of polysaccharides.</title>
        <authorList>
            <person name="Lin S.Y."/>
            <person name="Shieh W.Y."/>
            <person name="Chen J.S."/>
            <person name="Tang S.L."/>
        </authorList>
    </citation>
    <scope>NUCLEOTIDE SEQUENCE [LARGE SCALE GENOMIC DNA]</scope>
    <source>
        <strain evidence="5">DSM 21679 / JCM 13881 / BCRC 17597 / SA1</strain>
        <strain evidence="4">SA1</strain>
    </source>
</reference>
<dbReference type="Pfam" id="PF01425">
    <property type="entry name" value="Amidase"/>
    <property type="match status" value="1"/>
</dbReference>
<dbReference type="HOGENOM" id="CLU_009600_0_4_6"/>
<gene>
    <name evidence="3" type="primary">amiH</name>
    <name evidence="4" type="ordered locus">M5M_07705</name>
</gene>
<organism evidence="3">
    <name type="scientific">Simiduia agarivorans (strain DSM 21679 / JCM 13881 / BCRC 17597 / SA1)</name>
    <dbReference type="NCBI Taxonomy" id="1117647"/>
    <lineage>
        <taxon>Bacteria</taxon>
        <taxon>Pseudomonadati</taxon>
        <taxon>Pseudomonadota</taxon>
        <taxon>Gammaproteobacteria</taxon>
        <taxon>Cellvibrionales</taxon>
        <taxon>Cellvibrionaceae</taxon>
        <taxon>Simiduia</taxon>
    </lineage>
</organism>
<dbReference type="eggNOG" id="COG0154">
    <property type="taxonomic scope" value="Bacteria"/>
</dbReference>
<comment type="similarity">
    <text evidence="1">Belongs to the amidase family.</text>
</comment>
<dbReference type="STRING" id="1117647.M5M_07705"/>
<proteinExistence type="inferred from homology"/>
<dbReference type="InterPro" id="IPR020556">
    <property type="entry name" value="Amidase_CS"/>
</dbReference>
<dbReference type="EMBL" id="JQ774475">
    <property type="protein sequence ID" value="AFK93842.1"/>
    <property type="molecule type" value="Genomic_DNA"/>
</dbReference>
<sequence>MASELCYLSAHEALRQFADRSLSPVELMQALIARADEVEPAINASAFRFYEQALEQAKAAERAWAEGRARPLEGLAIAIKDETYIEGQVTTNGSRLMQDNVADVTDPVPERLLAAGGIVHARSTAPEFSSAGFTWSDLWGVTRNPWNTAITVGGSSGGSAAMLAAGTTTLANATDCGGSIRIPASMCGVVGLKAAYGRVPEMPPYNADPYVHHGVMARNIADLVLMYNQVAGPHPADITSFLPDDPFLPAEYPSLAGVKVALSLDLGFYRLEPDVRRNTLAFAERLRDLGATVDLVEIDWDERCIRTAQVHQGSLLGTLVREKYGKSEQRSLMTSYARRYLELADQVTLEDVLEADRYAQHMWTALAKVFERYAILLCPTTATTQVPANYDYAKDQMRVDGELVEPIKGWFMTYPFNTLSRCPVLSMPSGFGANGVPTGVQIVGRPYREMDVMAVGYQVEKAFGNWYAQGAWPGLQVAQKV</sequence>
<dbReference type="AlphaFoldDB" id="I3WB88"/>
<dbReference type="PANTHER" id="PTHR11895">
    <property type="entry name" value="TRANSAMIDASE"/>
    <property type="match status" value="1"/>
</dbReference>